<organism evidence="2 3">
    <name type="scientific">Pyricularia oryzae</name>
    <name type="common">Rice blast fungus</name>
    <name type="synonym">Magnaporthe oryzae</name>
    <dbReference type="NCBI Taxonomy" id="318829"/>
    <lineage>
        <taxon>Eukaryota</taxon>
        <taxon>Fungi</taxon>
        <taxon>Dikarya</taxon>
        <taxon>Ascomycota</taxon>
        <taxon>Pezizomycotina</taxon>
        <taxon>Sordariomycetes</taxon>
        <taxon>Sordariomycetidae</taxon>
        <taxon>Magnaporthales</taxon>
        <taxon>Pyriculariaceae</taxon>
        <taxon>Pyricularia</taxon>
    </lineage>
</organism>
<feature type="region of interest" description="Disordered" evidence="1">
    <location>
        <begin position="1"/>
        <end position="31"/>
    </location>
</feature>
<evidence type="ECO:0000313" key="3">
    <source>
        <dbReference type="Proteomes" id="UP000294847"/>
    </source>
</evidence>
<protein>
    <submittedName>
        <fullName evidence="2">Uncharacterized protein</fullName>
    </submittedName>
</protein>
<feature type="compositionally biased region" description="Low complexity" evidence="1">
    <location>
        <begin position="435"/>
        <end position="456"/>
    </location>
</feature>
<dbReference type="AlphaFoldDB" id="A0A4P7NEE0"/>
<feature type="compositionally biased region" description="Low complexity" evidence="1">
    <location>
        <begin position="13"/>
        <end position="24"/>
    </location>
</feature>
<feature type="region of interest" description="Disordered" evidence="1">
    <location>
        <begin position="357"/>
        <end position="378"/>
    </location>
</feature>
<proteinExistence type="predicted"/>
<dbReference type="EMBL" id="CP034207">
    <property type="protein sequence ID" value="QBZ60202.1"/>
    <property type="molecule type" value="Genomic_DNA"/>
</dbReference>
<feature type="region of interest" description="Disordered" evidence="1">
    <location>
        <begin position="255"/>
        <end position="276"/>
    </location>
</feature>
<feature type="compositionally biased region" description="Low complexity" evidence="1">
    <location>
        <begin position="327"/>
        <end position="341"/>
    </location>
</feature>
<feature type="region of interest" description="Disordered" evidence="1">
    <location>
        <begin position="309"/>
        <end position="341"/>
    </location>
</feature>
<feature type="compositionally biased region" description="Polar residues" evidence="1">
    <location>
        <begin position="309"/>
        <end position="326"/>
    </location>
</feature>
<reference evidence="2 3" key="1">
    <citation type="journal article" date="2019" name="Mol. Biol. Evol.">
        <title>Blast fungal genomes show frequent chromosomal changes, gene gains and losses, and effector gene turnover.</title>
        <authorList>
            <person name="Gomez Luciano L.B."/>
            <person name="Jason Tsai I."/>
            <person name="Chuma I."/>
            <person name="Tosa Y."/>
            <person name="Chen Y.H."/>
            <person name="Li J.Y."/>
            <person name="Li M.Y."/>
            <person name="Jade Lu M.Y."/>
            <person name="Nakayashiki H."/>
            <person name="Li W.H."/>
        </authorList>
    </citation>
    <scope>NUCLEOTIDE SEQUENCE [LARGE SCALE GENOMIC DNA]</scope>
    <source>
        <strain evidence="2">MZ5-1-6</strain>
    </source>
</reference>
<feature type="region of interest" description="Disordered" evidence="1">
    <location>
        <begin position="432"/>
        <end position="467"/>
    </location>
</feature>
<gene>
    <name evidence="2" type="ORF">PoMZ_07140</name>
</gene>
<dbReference type="Proteomes" id="UP000294847">
    <property type="component" value="Chromosome 4"/>
</dbReference>
<evidence type="ECO:0000313" key="2">
    <source>
        <dbReference type="EMBL" id="QBZ60202.1"/>
    </source>
</evidence>
<name>A0A4P7NEE0_PYROR</name>
<evidence type="ECO:0000256" key="1">
    <source>
        <dbReference type="SAM" id="MobiDB-lite"/>
    </source>
</evidence>
<accession>A0A4P7NEE0</accession>
<sequence length="1063" mass="113429">MASTSRPGDITSAVVPPAAQQTPAPSCPELSRGTWSKRYGRYDFERFDHVNHRDALVGGASIGSVQVDCNLLFAESQWGVLEDADAGIVYIDFYIQQPAHYRLDWARIEVTLEDVREPLRGLPAQITPYYGPRRVVGPESTKAKLERFSLEPRLEVMGAGGGLGGKEFETSFEVPCRWEFTGTRVCRSGKGKKVFTGLHRTLEWSLKENELDPGQQNLVKTAFAFARQGEPFLMKIKVRGGLKGTMNRIKAKFSHRKGSDGISTTRIGRYSGPQRSLDRLAGDLDKVMEMKNQQLTALELPRPQPATFWQVSSPQATGGSQSSNGDAQTAAPTSAPLPSASRPQAILPTVASPVQIEAPAPAPAPAPATSPTSLQDRTQPTLENLSAMAELFMRPSLETIRQEMSMQTSMQTPANHPPPTVATLPSEVSGTVEETPSVTPAAVPETPVVPTRTTDTSPEEAATPGPVNAGQVTIASVDDEVAMLQEALTKRMQKLRGAFLWIVFQPPKLPLLVLQRLYQLIKWPRLILRLMLRVLGSNHDDGVGVAGRQVRVHAGVDDVQVLHAVDLCVGADDGRGLVLAHAGGADKVVAGLDLVQHGGGVAVALQLPARVGLDGGDGLLDKGQRGPAVRRVDQVRLLRKDHLAGRVDAHGALGGQAVRQVRLDAEQAGPAGRARALDVAGAVVAAGVGRRPKDELVHALRQLARRPLVVQRDVGPRRRDAKRRRRRVEGAKRLVGLDGQRENGVVADGLADRQVHPLVAGRELDAAGAVLDDAQLLRGPDARVEQHARRAPGPGRQYHLAALGEAEALLAALNLHARDLGALAEQTRHAGVELHAEAALLARHGQVAGQRAGALLVANVPVRVAVGLVLLVGLRDLVDGLPAARRQEAAAERVVQPKVVAPAVGGRDLRARVDGVDAVGGGLDVAPLPAAGPAVVKVARGRVDVDEVVEGAGAAEDAGRDALGVGAHVLGEEADVAHGGGQARHVGRRERVVPREDVVGPRRHRGAHAALQQEHVLARLREPRRRHDARLPAAHHDVVVRLLADARAVSGCRDRRDGARQAG</sequence>